<evidence type="ECO:0000313" key="1">
    <source>
        <dbReference type="EMBL" id="AKA69820.1"/>
    </source>
</evidence>
<dbReference type="Proteomes" id="UP000033115">
    <property type="component" value="Chromosome"/>
</dbReference>
<sequence>MLKLKNAEKEYEVSNCFESIIWTENKKEELLIVMLQDSAKSDFTNLVGQEIKAAITNNDIEIISLNDYRIKEITKNYNFDIGINVRFEKVAQ</sequence>
<protein>
    <submittedName>
        <fullName evidence="1">Uncharacterized protein</fullName>
    </submittedName>
</protein>
<gene>
    <name evidence="1" type="ORF">CSCA_2695</name>
</gene>
<reference evidence="1 2" key="1">
    <citation type="journal article" date="2015" name="J. Biotechnol.">
        <title>Complete genome sequence of a malodorant-producing acetogen, Clostridium scatologenes ATCC 25775(T).</title>
        <authorList>
            <person name="Zhu Z."/>
            <person name="Guo T."/>
            <person name="Zheng H."/>
            <person name="Song T."/>
            <person name="Ouyang P."/>
            <person name="Xie J."/>
        </authorList>
    </citation>
    <scope>NUCLEOTIDE SEQUENCE [LARGE SCALE GENOMIC DNA]</scope>
    <source>
        <strain evidence="1 2">ATCC 25775</strain>
    </source>
</reference>
<keyword evidence="2" id="KW-1185">Reference proteome</keyword>
<dbReference type="KEGG" id="csq:CSCA_2695"/>
<proteinExistence type="predicted"/>
<dbReference type="HOGENOM" id="CLU_2408095_0_0_9"/>
<dbReference type="EMBL" id="CP009933">
    <property type="protein sequence ID" value="AKA69820.1"/>
    <property type="molecule type" value="Genomic_DNA"/>
</dbReference>
<dbReference type="STRING" id="1548.CSCA_2695"/>
<name>A0A0E3K1B5_CLOSL</name>
<accession>A0A0E3K1B5</accession>
<dbReference type="RefSeq" id="WP_029161584.1">
    <property type="nucleotide sequence ID" value="NZ_CP009933.1"/>
</dbReference>
<organism evidence="1 2">
    <name type="scientific">Clostridium scatologenes</name>
    <dbReference type="NCBI Taxonomy" id="1548"/>
    <lineage>
        <taxon>Bacteria</taxon>
        <taxon>Bacillati</taxon>
        <taxon>Bacillota</taxon>
        <taxon>Clostridia</taxon>
        <taxon>Eubacteriales</taxon>
        <taxon>Clostridiaceae</taxon>
        <taxon>Clostridium</taxon>
    </lineage>
</organism>
<evidence type="ECO:0000313" key="2">
    <source>
        <dbReference type="Proteomes" id="UP000033115"/>
    </source>
</evidence>
<dbReference type="AlphaFoldDB" id="A0A0E3K1B5"/>